<dbReference type="eggNOG" id="ENOG5033AEN">
    <property type="taxonomic scope" value="Bacteria"/>
</dbReference>
<feature type="domain" description="DUF4397" evidence="2">
    <location>
        <begin position="2"/>
        <end position="121"/>
    </location>
</feature>
<protein>
    <submittedName>
        <fullName evidence="3">LPXTG-motif cell wall anchor domain protein</fullName>
    </submittedName>
</protein>
<dbReference type="Proteomes" id="UP000019277">
    <property type="component" value="Unassembled WGS sequence"/>
</dbReference>
<evidence type="ECO:0000259" key="2">
    <source>
        <dbReference type="Pfam" id="PF14344"/>
    </source>
</evidence>
<organism evidence="3 4">
    <name type="scientific">Actinokineospora spheciospongiae</name>
    <dbReference type="NCBI Taxonomy" id="909613"/>
    <lineage>
        <taxon>Bacteria</taxon>
        <taxon>Bacillati</taxon>
        <taxon>Actinomycetota</taxon>
        <taxon>Actinomycetes</taxon>
        <taxon>Pseudonocardiales</taxon>
        <taxon>Pseudonocardiaceae</taxon>
        <taxon>Actinokineospora</taxon>
    </lineage>
</organism>
<dbReference type="EMBL" id="AYXG01000059">
    <property type="protein sequence ID" value="EWC63028.1"/>
    <property type="molecule type" value="Genomic_DNA"/>
</dbReference>
<keyword evidence="4" id="KW-1185">Reference proteome</keyword>
<name>W7IRM9_9PSEU</name>
<evidence type="ECO:0000313" key="4">
    <source>
        <dbReference type="Proteomes" id="UP000019277"/>
    </source>
</evidence>
<evidence type="ECO:0000313" key="3">
    <source>
        <dbReference type="EMBL" id="EWC63028.1"/>
    </source>
</evidence>
<feature type="transmembrane region" description="Helical" evidence="1">
    <location>
        <begin position="218"/>
        <end position="238"/>
    </location>
</feature>
<keyword evidence="1" id="KW-1133">Transmembrane helix</keyword>
<proteinExistence type="predicted"/>
<comment type="caution">
    <text evidence="3">The sequence shown here is derived from an EMBL/GenBank/DDBJ whole genome shotgun (WGS) entry which is preliminary data.</text>
</comment>
<dbReference type="STRING" id="909613.UO65_1655"/>
<dbReference type="Pfam" id="PF14344">
    <property type="entry name" value="DUF4397"/>
    <property type="match status" value="1"/>
</dbReference>
<reference evidence="3 4" key="1">
    <citation type="journal article" date="2014" name="Genome Announc.">
        <title>Draft Genome Sequence of the Antitrypanosomally Active Sponge-Associated Bacterium Actinokineospora sp. Strain EG49.</title>
        <authorList>
            <person name="Harjes J."/>
            <person name="Ryu T."/>
            <person name="Abdelmohsen U.R."/>
            <person name="Moitinho-Silva L."/>
            <person name="Horn H."/>
            <person name="Ravasi T."/>
            <person name="Hentschel U."/>
        </authorList>
    </citation>
    <scope>NUCLEOTIDE SEQUENCE [LARGE SCALE GENOMIC DNA]</scope>
    <source>
        <strain evidence="3 4">EG49</strain>
    </source>
</reference>
<dbReference type="AlphaFoldDB" id="W7IRM9"/>
<accession>W7IRM9</accession>
<sequence length="244" mass="24464">MRLGHLAPGAPPVDIYLAAFGRAEQVVVRKAGYGAVTPYSALRAGAYTVAMRPADAAPTSPPALTATVDITAATAHSLLVFATGPGGSLRGDLVTDDLGAPEPGTGRVRVVQGTAALAPVTVEVGGTSTPLVVDASYGMTTPYRDLPQGRHDVVLSGSTGRAPTQVDVRAGTSTTLLVTESDGALKSTPLTDSAGPEVKPLLGVETGAGGMSTVDSPVWLLAVLSLLAAAGAGAALRFRTRARG</sequence>
<evidence type="ECO:0000256" key="1">
    <source>
        <dbReference type="SAM" id="Phobius"/>
    </source>
</evidence>
<dbReference type="PATRIC" id="fig|909613.9.peg.1667"/>
<keyword evidence="1" id="KW-0472">Membrane</keyword>
<keyword evidence="1" id="KW-0812">Transmembrane</keyword>
<dbReference type="InterPro" id="IPR025510">
    <property type="entry name" value="DUF4397"/>
</dbReference>
<gene>
    <name evidence="3" type="ORF">UO65_1655</name>
</gene>